<evidence type="ECO:0000256" key="2">
    <source>
        <dbReference type="ARBA" id="ARBA00006840"/>
    </source>
</evidence>
<accession>A0A8S9GTW6</accession>
<proteinExistence type="inferred from homology"/>
<evidence type="ECO:0000256" key="5">
    <source>
        <dbReference type="ARBA" id="ARBA00023136"/>
    </source>
</evidence>
<name>A0A8S9GTW6_BRACR</name>
<dbReference type="InterPro" id="IPR044991">
    <property type="entry name" value="TET_plant"/>
</dbReference>
<protein>
    <submittedName>
        <fullName evidence="6">Uncharacterized protein</fullName>
    </submittedName>
</protein>
<keyword evidence="3" id="KW-0812">Transmembrane</keyword>
<organism evidence="6">
    <name type="scientific">Brassica cretica</name>
    <name type="common">Mustard</name>
    <dbReference type="NCBI Taxonomy" id="69181"/>
    <lineage>
        <taxon>Eukaryota</taxon>
        <taxon>Viridiplantae</taxon>
        <taxon>Streptophyta</taxon>
        <taxon>Embryophyta</taxon>
        <taxon>Tracheophyta</taxon>
        <taxon>Spermatophyta</taxon>
        <taxon>Magnoliopsida</taxon>
        <taxon>eudicotyledons</taxon>
        <taxon>Gunneridae</taxon>
        <taxon>Pentapetalae</taxon>
        <taxon>rosids</taxon>
        <taxon>malvids</taxon>
        <taxon>Brassicales</taxon>
        <taxon>Brassicaceae</taxon>
        <taxon>Brassiceae</taxon>
        <taxon>Brassica</taxon>
    </lineage>
</organism>
<dbReference type="PANTHER" id="PTHR32191">
    <property type="entry name" value="TETRASPANIN-8-RELATED"/>
    <property type="match status" value="1"/>
</dbReference>
<dbReference type="EMBL" id="QGKY02001925">
    <property type="protein sequence ID" value="KAF2549233.1"/>
    <property type="molecule type" value="Genomic_DNA"/>
</dbReference>
<reference evidence="6" key="1">
    <citation type="submission" date="2019-12" db="EMBL/GenBank/DDBJ databases">
        <title>Genome sequencing and annotation of Brassica cretica.</title>
        <authorList>
            <person name="Studholme D.J."/>
            <person name="Sarris P.F."/>
        </authorList>
    </citation>
    <scope>NUCLEOTIDE SEQUENCE</scope>
    <source>
        <strain evidence="6">PFS-102/07</strain>
        <tissue evidence="6">Leaf</tissue>
    </source>
</reference>
<dbReference type="GO" id="GO:0009734">
    <property type="term" value="P:auxin-activated signaling pathway"/>
    <property type="evidence" value="ECO:0007669"/>
    <property type="project" value="InterPro"/>
</dbReference>
<keyword evidence="5" id="KW-0472">Membrane</keyword>
<evidence type="ECO:0000256" key="1">
    <source>
        <dbReference type="ARBA" id="ARBA00004141"/>
    </source>
</evidence>
<dbReference type="AlphaFoldDB" id="A0A8S9GTW6"/>
<comment type="caution">
    <text evidence="6">The sequence shown here is derived from an EMBL/GenBank/DDBJ whole genome shotgun (WGS) entry which is preliminary data.</text>
</comment>
<sequence>MILVTLFAFRLSYFHFIFCHLSFLVPGRGYKEYRLEGFSSWLRENVVDSKNWRKIRACLADSDVCPNLSQQFITADQFFSSSSITPLQACSLFLLILF</sequence>
<evidence type="ECO:0000256" key="3">
    <source>
        <dbReference type="ARBA" id="ARBA00022692"/>
    </source>
</evidence>
<gene>
    <name evidence="6" type="ORF">F2Q70_00019802</name>
</gene>
<keyword evidence="4" id="KW-1133">Transmembrane helix</keyword>
<comment type="similarity">
    <text evidence="2">Belongs to the tetraspanin (TM4SF) family.</text>
</comment>
<comment type="subcellular location">
    <subcellularLocation>
        <location evidence="1">Membrane</location>
        <topology evidence="1">Multi-pass membrane protein</topology>
    </subcellularLocation>
</comment>
<evidence type="ECO:0000313" key="6">
    <source>
        <dbReference type="EMBL" id="KAF2549233.1"/>
    </source>
</evidence>
<evidence type="ECO:0000256" key="4">
    <source>
        <dbReference type="ARBA" id="ARBA00022989"/>
    </source>
</evidence>
<dbReference type="GO" id="GO:0016020">
    <property type="term" value="C:membrane"/>
    <property type="evidence" value="ECO:0007669"/>
    <property type="project" value="UniProtKB-SubCell"/>
</dbReference>